<dbReference type="RefSeq" id="WP_311598096.1">
    <property type="nucleotide sequence ID" value="NZ_JAVRFG010000010.1"/>
</dbReference>
<dbReference type="InterPro" id="IPR052155">
    <property type="entry name" value="Biofilm_reg_signaling"/>
</dbReference>
<dbReference type="InterPro" id="IPR000014">
    <property type="entry name" value="PAS"/>
</dbReference>
<dbReference type="InterPro" id="IPR013656">
    <property type="entry name" value="PAS_4"/>
</dbReference>
<evidence type="ECO:0000256" key="2">
    <source>
        <dbReference type="SAM" id="MobiDB-lite"/>
    </source>
</evidence>
<proteinExistence type="predicted"/>
<evidence type="ECO:0000313" key="4">
    <source>
        <dbReference type="EMBL" id="MDT0490739.1"/>
    </source>
</evidence>
<comment type="caution">
    <text evidence="4">The sequence shown here is derived from an EMBL/GenBank/DDBJ whole genome shotgun (WGS) entry which is preliminary data.</text>
</comment>
<dbReference type="InterPro" id="IPR036890">
    <property type="entry name" value="HATPase_C_sf"/>
</dbReference>
<dbReference type="EMBL" id="JAVRFG010000010">
    <property type="protein sequence ID" value="MDT0490739.1"/>
    <property type="molecule type" value="Genomic_DNA"/>
</dbReference>
<dbReference type="Proteomes" id="UP001180556">
    <property type="component" value="Unassembled WGS sequence"/>
</dbReference>
<feature type="region of interest" description="Disordered" evidence="2">
    <location>
        <begin position="565"/>
        <end position="620"/>
    </location>
</feature>
<feature type="region of interest" description="Disordered" evidence="2">
    <location>
        <begin position="633"/>
        <end position="685"/>
    </location>
</feature>
<evidence type="ECO:0000259" key="3">
    <source>
        <dbReference type="PROSITE" id="PS50112"/>
    </source>
</evidence>
<protein>
    <submittedName>
        <fullName evidence="4">PAS domain-containing protein</fullName>
    </submittedName>
</protein>
<dbReference type="SUPFAM" id="SSF55785">
    <property type="entry name" value="PYP-like sensor domain (PAS domain)"/>
    <property type="match status" value="2"/>
</dbReference>
<accession>A0ABU2VZF4</accession>
<keyword evidence="1" id="KW-0175">Coiled coil</keyword>
<dbReference type="PANTHER" id="PTHR44757:SF2">
    <property type="entry name" value="BIOFILM ARCHITECTURE MAINTENANCE PROTEIN MBAA"/>
    <property type="match status" value="1"/>
</dbReference>
<dbReference type="Pfam" id="PF00989">
    <property type="entry name" value="PAS"/>
    <property type="match status" value="1"/>
</dbReference>
<dbReference type="SMART" id="SM00091">
    <property type="entry name" value="PAS"/>
    <property type="match status" value="2"/>
</dbReference>
<feature type="compositionally biased region" description="Pro residues" evidence="2">
    <location>
        <begin position="641"/>
        <end position="671"/>
    </location>
</feature>
<evidence type="ECO:0000313" key="5">
    <source>
        <dbReference type="Proteomes" id="UP001180556"/>
    </source>
</evidence>
<dbReference type="InterPro" id="IPR013767">
    <property type="entry name" value="PAS_fold"/>
</dbReference>
<dbReference type="Gene3D" id="3.30.565.10">
    <property type="entry name" value="Histidine kinase-like ATPase, C-terminal domain"/>
    <property type="match status" value="1"/>
</dbReference>
<feature type="domain" description="PAS" evidence="3">
    <location>
        <begin position="164"/>
        <end position="217"/>
    </location>
</feature>
<gene>
    <name evidence="4" type="ORF">RM717_09490</name>
</gene>
<dbReference type="CDD" id="cd00130">
    <property type="entry name" value="PAS"/>
    <property type="match status" value="2"/>
</dbReference>
<feature type="coiled-coil region" evidence="1">
    <location>
        <begin position="293"/>
        <end position="327"/>
    </location>
</feature>
<dbReference type="NCBIfam" id="TIGR00229">
    <property type="entry name" value="sensory_box"/>
    <property type="match status" value="1"/>
</dbReference>
<keyword evidence="5" id="KW-1185">Reference proteome</keyword>
<sequence length="685" mass="69178">MNNPSLPGSGQSGHSAAAVVDALPDGLVLVDGNGTVVSANAMALALFEAPGTALVGRGLLDLLPDFDWREGAVPAGARRMNARRTDGGAFAAEVAAVSLPGTDATEPYGSGAADDPYAGGVVGDPYSGGGGGDPYRGGARGQLLMLVVRDLTGALDAEAELADTRRQTEAVLRAVGEGVVGTDAEGRIVLVNPAAAQLMGYRASELGGRELHALVLHSGGDGEPCPFDGSPLADTLRTGRRHRVRGQVLWAQDGTRLLVDMTTAPVRAGDRVVGAVVTFLDRGPDQRLAHRHAAELTARAQRHGAELRRLEQRYEGLAGRHRQLAEAVGGARRGHLEELRAELVALAADDTCHLWPEAGRLLGRLATGYTRMAVLLDDVLDHQRLASGEEELRREVVDVGGVVRDGVRRSVELLGHERTRFALRSPGVEAEVDPDRLAVALAHLLADVATAGVGAGASGDVPPVGGGGPVDMPVDAGALTTVVVGAEEGGSVRIEVRGPYAGGDPVHQSIVSGIVGAHGGVAQRYEAPGVGGGGVYVIELPVRSVTGVAERLPCAEASPGMGMGTGLSLGPGSGAGSGSGLGPGACSDVVPPSGRGRHALPFSDAGRSGRPERSGLGAGARTEVGAGVGAVEVQGTGLGPAPGPWPAPASSPIPSPVPAPSPVPSSSPGPVGPDAALLWPGVSSM</sequence>
<name>A0ABU2VZF4_9ACTN</name>
<dbReference type="PANTHER" id="PTHR44757">
    <property type="entry name" value="DIGUANYLATE CYCLASE DGCP"/>
    <property type="match status" value="1"/>
</dbReference>
<feature type="compositionally biased region" description="Gly residues" evidence="2">
    <location>
        <begin position="565"/>
        <end position="583"/>
    </location>
</feature>
<dbReference type="Pfam" id="PF08448">
    <property type="entry name" value="PAS_4"/>
    <property type="match status" value="1"/>
</dbReference>
<organism evidence="4 5">
    <name type="scientific">Streptomyces stephensoniae</name>
    <dbReference type="NCBI Taxonomy" id="3375367"/>
    <lineage>
        <taxon>Bacteria</taxon>
        <taxon>Bacillati</taxon>
        <taxon>Actinomycetota</taxon>
        <taxon>Actinomycetes</taxon>
        <taxon>Kitasatosporales</taxon>
        <taxon>Streptomycetaceae</taxon>
        <taxon>Streptomyces</taxon>
    </lineage>
</organism>
<evidence type="ECO:0000256" key="1">
    <source>
        <dbReference type="SAM" id="Coils"/>
    </source>
</evidence>
<dbReference type="InterPro" id="IPR035965">
    <property type="entry name" value="PAS-like_dom_sf"/>
</dbReference>
<dbReference type="PROSITE" id="PS50112">
    <property type="entry name" value="PAS"/>
    <property type="match status" value="1"/>
</dbReference>
<reference evidence="5" key="1">
    <citation type="submission" date="2023-07" db="EMBL/GenBank/DDBJ databases">
        <title>30 novel species of actinomycetes from the DSMZ collection.</title>
        <authorList>
            <person name="Nouioui I."/>
        </authorList>
    </citation>
    <scope>NUCLEOTIDE SEQUENCE [LARGE SCALE GENOMIC DNA]</scope>
    <source>
        <strain evidence="5">DSM 40932</strain>
    </source>
</reference>
<dbReference type="Gene3D" id="3.30.450.20">
    <property type="entry name" value="PAS domain"/>
    <property type="match status" value="2"/>
</dbReference>